<dbReference type="KEGG" id="hhy:Halhy_6237"/>
<evidence type="ECO:0000313" key="3">
    <source>
        <dbReference type="Proteomes" id="UP000008461"/>
    </source>
</evidence>
<dbReference type="AlphaFoldDB" id="F4L4Z5"/>
<feature type="domain" description="Stress-response A/B barrel" evidence="1">
    <location>
        <begin position="31"/>
        <end position="127"/>
    </location>
</feature>
<dbReference type="STRING" id="760192.Halhy_6237"/>
<dbReference type="eggNOG" id="ENOG5031482">
    <property type="taxonomic scope" value="Bacteria"/>
</dbReference>
<dbReference type="EMBL" id="CP002691">
    <property type="protein sequence ID" value="AEE54057.1"/>
    <property type="molecule type" value="Genomic_DNA"/>
</dbReference>
<dbReference type="InterPro" id="IPR013097">
    <property type="entry name" value="Dabb"/>
</dbReference>
<dbReference type="Proteomes" id="UP000008461">
    <property type="component" value="Chromosome"/>
</dbReference>
<dbReference type="Gene3D" id="3.30.70.100">
    <property type="match status" value="1"/>
</dbReference>
<reference evidence="2 3" key="1">
    <citation type="journal article" date="2011" name="Stand. Genomic Sci.">
        <title>Complete genome sequence of Haliscomenobacter hydrossis type strain (O).</title>
        <authorList>
            <consortium name="US DOE Joint Genome Institute (JGI-PGF)"/>
            <person name="Daligault H."/>
            <person name="Lapidus A."/>
            <person name="Zeytun A."/>
            <person name="Nolan M."/>
            <person name="Lucas S."/>
            <person name="Del Rio T.G."/>
            <person name="Tice H."/>
            <person name="Cheng J.F."/>
            <person name="Tapia R."/>
            <person name="Han C."/>
            <person name="Goodwin L."/>
            <person name="Pitluck S."/>
            <person name="Liolios K."/>
            <person name="Pagani I."/>
            <person name="Ivanova N."/>
            <person name="Huntemann M."/>
            <person name="Mavromatis K."/>
            <person name="Mikhailova N."/>
            <person name="Pati A."/>
            <person name="Chen A."/>
            <person name="Palaniappan K."/>
            <person name="Land M."/>
            <person name="Hauser L."/>
            <person name="Brambilla E.M."/>
            <person name="Rohde M."/>
            <person name="Verbarg S."/>
            <person name="Goker M."/>
            <person name="Bristow J."/>
            <person name="Eisen J.A."/>
            <person name="Markowitz V."/>
            <person name="Hugenholtz P."/>
            <person name="Kyrpides N.C."/>
            <person name="Klenk H.P."/>
            <person name="Woyke T."/>
        </authorList>
    </citation>
    <scope>NUCLEOTIDE SEQUENCE [LARGE SCALE GENOMIC DNA]</scope>
    <source>
        <strain evidence="3">ATCC 27775 / DSM 1100 / LMG 10767 / O</strain>
    </source>
</reference>
<protein>
    <submittedName>
        <fullName evidence="2">Stress responsive alpha-beta barrel domain-containing protein</fullName>
    </submittedName>
</protein>
<evidence type="ECO:0000259" key="1">
    <source>
        <dbReference type="PROSITE" id="PS51502"/>
    </source>
</evidence>
<dbReference type="InterPro" id="IPR011008">
    <property type="entry name" value="Dimeric_a/b-barrel"/>
</dbReference>
<gene>
    <name evidence="2" type="ordered locus">Halhy_6237</name>
</gene>
<dbReference type="PROSITE" id="PS51502">
    <property type="entry name" value="S_R_A_B_BARREL"/>
    <property type="match status" value="1"/>
</dbReference>
<keyword evidence="3" id="KW-1185">Reference proteome</keyword>
<accession>F4L4Z5</accession>
<name>F4L4Z5_HALH1</name>
<organism evidence="2 3">
    <name type="scientific">Haliscomenobacter hydrossis (strain ATCC 27775 / DSM 1100 / LMG 10767 / O)</name>
    <dbReference type="NCBI Taxonomy" id="760192"/>
    <lineage>
        <taxon>Bacteria</taxon>
        <taxon>Pseudomonadati</taxon>
        <taxon>Bacteroidota</taxon>
        <taxon>Saprospiria</taxon>
        <taxon>Saprospirales</taxon>
        <taxon>Haliscomenobacteraceae</taxon>
        <taxon>Haliscomenobacter</taxon>
    </lineage>
</organism>
<dbReference type="RefSeq" id="WP_013768578.1">
    <property type="nucleotide sequence ID" value="NC_015510.1"/>
</dbReference>
<dbReference type="HOGENOM" id="CLU_080664_5_0_10"/>
<sequence>MKFLLLLLFLVIGFVGGYAQASSKKLKAGVVVHTVYFWLKNKGNQQDLEALYRGVKTLIPIKEIQTAYVGTPADTKDRPVIDGSYDLSITWVFKNTKDQDAYQIHPIHLKFVEENSHLWERVIVYDALSK</sequence>
<dbReference type="Pfam" id="PF07876">
    <property type="entry name" value="Dabb"/>
    <property type="match status" value="1"/>
</dbReference>
<evidence type="ECO:0000313" key="2">
    <source>
        <dbReference type="EMBL" id="AEE54057.1"/>
    </source>
</evidence>
<reference key="2">
    <citation type="submission" date="2011-04" db="EMBL/GenBank/DDBJ databases">
        <title>Complete sequence of chromosome of Haliscomenobacter hydrossis DSM 1100.</title>
        <authorList>
            <consortium name="US DOE Joint Genome Institute (JGI-PGF)"/>
            <person name="Lucas S."/>
            <person name="Han J."/>
            <person name="Lapidus A."/>
            <person name="Bruce D."/>
            <person name="Goodwin L."/>
            <person name="Pitluck S."/>
            <person name="Peters L."/>
            <person name="Kyrpides N."/>
            <person name="Mavromatis K."/>
            <person name="Ivanova N."/>
            <person name="Ovchinnikova G."/>
            <person name="Pagani I."/>
            <person name="Daligault H."/>
            <person name="Detter J.C."/>
            <person name="Han C."/>
            <person name="Land M."/>
            <person name="Hauser L."/>
            <person name="Markowitz V."/>
            <person name="Cheng J.-F."/>
            <person name="Hugenholtz P."/>
            <person name="Woyke T."/>
            <person name="Wu D."/>
            <person name="Verbarg S."/>
            <person name="Frueling A."/>
            <person name="Brambilla E."/>
            <person name="Klenk H.-P."/>
            <person name="Eisen J.A."/>
        </authorList>
    </citation>
    <scope>NUCLEOTIDE SEQUENCE</scope>
    <source>
        <strain>DSM 1100</strain>
    </source>
</reference>
<dbReference type="SUPFAM" id="SSF54909">
    <property type="entry name" value="Dimeric alpha+beta barrel"/>
    <property type="match status" value="1"/>
</dbReference>
<proteinExistence type="predicted"/>
<dbReference type="SMART" id="SM00886">
    <property type="entry name" value="Dabb"/>
    <property type="match status" value="1"/>
</dbReference>